<organism evidence="1 2">
    <name type="scientific">Gossypium arboreum</name>
    <name type="common">Tree cotton</name>
    <name type="synonym">Gossypium nanking</name>
    <dbReference type="NCBI Taxonomy" id="29729"/>
    <lineage>
        <taxon>Eukaryota</taxon>
        <taxon>Viridiplantae</taxon>
        <taxon>Streptophyta</taxon>
        <taxon>Embryophyta</taxon>
        <taxon>Tracheophyta</taxon>
        <taxon>Spermatophyta</taxon>
        <taxon>Magnoliopsida</taxon>
        <taxon>eudicotyledons</taxon>
        <taxon>Gunneridae</taxon>
        <taxon>Pentapetalae</taxon>
        <taxon>rosids</taxon>
        <taxon>malvids</taxon>
        <taxon>Malvales</taxon>
        <taxon>Malvaceae</taxon>
        <taxon>Malvoideae</taxon>
        <taxon>Gossypium</taxon>
    </lineage>
</organism>
<accession>A0A0B0MNX7</accession>
<dbReference type="Proteomes" id="UP000032142">
    <property type="component" value="Unassembled WGS sequence"/>
</dbReference>
<sequence length="47" mass="5598">MCKSIERLICRLSSLVRKMLCLGHWSGRLPKDRYIDVIDWIDTLIHL</sequence>
<keyword evidence="2" id="KW-1185">Reference proteome</keyword>
<protein>
    <submittedName>
        <fullName evidence="1">Uncharacterized protein</fullName>
    </submittedName>
</protein>
<evidence type="ECO:0000313" key="2">
    <source>
        <dbReference type="Proteomes" id="UP000032142"/>
    </source>
</evidence>
<evidence type="ECO:0000313" key="1">
    <source>
        <dbReference type="EMBL" id="KHG01194.1"/>
    </source>
</evidence>
<dbReference type="AlphaFoldDB" id="A0A0B0MNX7"/>
<gene>
    <name evidence="1" type="ORF">F383_22827</name>
</gene>
<name>A0A0B0MNX7_GOSAR</name>
<dbReference type="EMBL" id="JRRC01175701">
    <property type="protein sequence ID" value="KHG01194.1"/>
    <property type="molecule type" value="Genomic_DNA"/>
</dbReference>
<comment type="caution">
    <text evidence="1">The sequence shown here is derived from an EMBL/GenBank/DDBJ whole genome shotgun (WGS) entry which is preliminary data.</text>
</comment>
<proteinExistence type="predicted"/>
<reference evidence="2" key="1">
    <citation type="submission" date="2014-09" db="EMBL/GenBank/DDBJ databases">
        <authorList>
            <person name="Mudge J."/>
            <person name="Ramaraj T."/>
            <person name="Lindquist I.E."/>
            <person name="Bharti A.K."/>
            <person name="Sundararajan A."/>
            <person name="Cameron C.T."/>
            <person name="Woodward J.E."/>
            <person name="May G.D."/>
            <person name="Brubaker C."/>
            <person name="Broadhvest J."/>
            <person name="Wilkins T.A."/>
        </authorList>
    </citation>
    <scope>NUCLEOTIDE SEQUENCE</scope>
    <source>
        <strain evidence="2">cv. AKA8401</strain>
    </source>
</reference>